<organism evidence="1 2">
    <name type="scientific">Elysia marginata</name>
    <dbReference type="NCBI Taxonomy" id="1093978"/>
    <lineage>
        <taxon>Eukaryota</taxon>
        <taxon>Metazoa</taxon>
        <taxon>Spiralia</taxon>
        <taxon>Lophotrochozoa</taxon>
        <taxon>Mollusca</taxon>
        <taxon>Gastropoda</taxon>
        <taxon>Heterobranchia</taxon>
        <taxon>Euthyneura</taxon>
        <taxon>Panpulmonata</taxon>
        <taxon>Sacoglossa</taxon>
        <taxon>Placobranchoidea</taxon>
        <taxon>Plakobranchidae</taxon>
        <taxon>Elysia</taxon>
    </lineage>
</organism>
<comment type="caution">
    <text evidence="1">The sequence shown here is derived from an EMBL/GenBank/DDBJ whole genome shotgun (WGS) entry which is preliminary data.</text>
</comment>
<protein>
    <recommendedName>
        <fullName evidence="3">CID domain-containing protein</fullName>
    </recommendedName>
</protein>
<dbReference type="EMBL" id="BMAT01012870">
    <property type="protein sequence ID" value="GFS00909.1"/>
    <property type="molecule type" value="Genomic_DNA"/>
</dbReference>
<evidence type="ECO:0000313" key="2">
    <source>
        <dbReference type="Proteomes" id="UP000762676"/>
    </source>
</evidence>
<dbReference type="AlphaFoldDB" id="A0AAV4HVA7"/>
<sequence length="141" mass="16561">MGRPICIHQDCLLGTVEVFSDHQRTSKSFLVKMKFNLADIVSTTKGNLIALWVEATSPYESTAAAASTSRWCWLVLLDFYRFSDQRILENLQQLLHIVAHCLETDQWSMIEVLRLWTRYFRGYRYPRDKIKGAFEFQEYVS</sequence>
<evidence type="ECO:0000313" key="1">
    <source>
        <dbReference type="EMBL" id="GFS00909.1"/>
    </source>
</evidence>
<proteinExistence type="predicted"/>
<reference evidence="1 2" key="1">
    <citation type="journal article" date="2021" name="Elife">
        <title>Chloroplast acquisition without the gene transfer in kleptoplastic sea slugs, Plakobranchus ocellatus.</title>
        <authorList>
            <person name="Maeda T."/>
            <person name="Takahashi S."/>
            <person name="Yoshida T."/>
            <person name="Shimamura S."/>
            <person name="Takaki Y."/>
            <person name="Nagai Y."/>
            <person name="Toyoda A."/>
            <person name="Suzuki Y."/>
            <person name="Arimoto A."/>
            <person name="Ishii H."/>
            <person name="Satoh N."/>
            <person name="Nishiyama T."/>
            <person name="Hasebe M."/>
            <person name="Maruyama T."/>
            <person name="Minagawa J."/>
            <person name="Obokata J."/>
            <person name="Shigenobu S."/>
        </authorList>
    </citation>
    <scope>NUCLEOTIDE SEQUENCE [LARGE SCALE GENOMIC DNA]</scope>
</reference>
<gene>
    <name evidence="1" type="ORF">ElyMa_006410400</name>
</gene>
<dbReference type="Proteomes" id="UP000762676">
    <property type="component" value="Unassembled WGS sequence"/>
</dbReference>
<evidence type="ECO:0008006" key="3">
    <source>
        <dbReference type="Google" id="ProtNLM"/>
    </source>
</evidence>
<keyword evidence="2" id="KW-1185">Reference proteome</keyword>
<accession>A0AAV4HVA7</accession>
<name>A0AAV4HVA7_9GAST</name>